<evidence type="ECO:0008006" key="3">
    <source>
        <dbReference type="Google" id="ProtNLM"/>
    </source>
</evidence>
<dbReference type="STRING" id="572478.Vdis_2383"/>
<dbReference type="HOGENOM" id="CLU_069296_0_0_2"/>
<evidence type="ECO:0000313" key="2">
    <source>
        <dbReference type="Proteomes" id="UP000006681"/>
    </source>
</evidence>
<dbReference type="AlphaFoldDB" id="E1QR60"/>
<sequence>MLDEVIGFNVRSVLVIGIGGGGDVVGSTITYSLAINEGKEAILGAVLWERYVNDVVPGPIRIQELRNADALGDYLAIVNGDTYAVREGRHVIPQIANVLSVIKDDGLGISIAGPVSSVAKELSDYVSKYGIDAVIGIDVGGDVLALGNEDGLYSPLADSYSVAILSRVQDTTNVPVILGVAGPGVDGELDRDYVLMRISQLAGKGAFLGAYGPTRNDLMILEDILSKAITEASGLVFKAARGHHGNVGIRGSTRYVRLDVSSSITYYLDLKKAISDLPLANLIINAKDPWDAMRILNSRGVMTELNFEEEVYRYYRAKSRIPSPEEAYSMIKEIKSKLRAQVQLMNR</sequence>
<dbReference type="EMBL" id="CP002100">
    <property type="protein sequence ID" value="ADN51750.1"/>
    <property type="molecule type" value="Genomic_DNA"/>
</dbReference>
<organism evidence="1 2">
    <name type="scientific">Vulcanisaeta distributa (strain DSM 14429 / JCM 11212 / NBRC 100878 / IC-017)</name>
    <dbReference type="NCBI Taxonomy" id="572478"/>
    <lineage>
        <taxon>Archaea</taxon>
        <taxon>Thermoproteota</taxon>
        <taxon>Thermoprotei</taxon>
        <taxon>Thermoproteales</taxon>
        <taxon>Thermoproteaceae</taxon>
        <taxon>Vulcanisaeta</taxon>
    </lineage>
</organism>
<protein>
    <recommendedName>
        <fullName evidence="3">DUF1152 domain-containing protein</fullName>
    </recommendedName>
</protein>
<accession>E1QR60</accession>
<dbReference type="KEGG" id="vdi:Vdis_2383"/>
<evidence type="ECO:0000313" key="1">
    <source>
        <dbReference type="EMBL" id="ADN51750.1"/>
    </source>
</evidence>
<dbReference type="eggNOG" id="arCOG04164">
    <property type="taxonomic scope" value="Archaea"/>
</dbReference>
<dbReference type="InterPro" id="IPR010581">
    <property type="entry name" value="DUF1152"/>
</dbReference>
<dbReference type="RefSeq" id="WP_013337475.1">
    <property type="nucleotide sequence ID" value="NC_014537.1"/>
</dbReference>
<dbReference type="Pfam" id="PF06626">
    <property type="entry name" value="DUF1152"/>
    <property type="match status" value="1"/>
</dbReference>
<gene>
    <name evidence="1" type="ordered locus">Vdis_2383</name>
</gene>
<name>E1QR60_VULDI</name>
<dbReference type="OrthoDB" id="275458at2157"/>
<dbReference type="Proteomes" id="UP000006681">
    <property type="component" value="Chromosome"/>
</dbReference>
<dbReference type="GeneID" id="9753339"/>
<keyword evidence="2" id="KW-1185">Reference proteome</keyword>
<reference evidence="1 2" key="1">
    <citation type="journal article" date="2010" name="Stand. Genomic Sci.">
        <title>Complete genome sequence of Vulcanisaeta distributa type strain (IC-017).</title>
        <authorList>
            <person name="Mavromatis K."/>
            <person name="Sikorski J."/>
            <person name="Pabst E."/>
            <person name="Teshima H."/>
            <person name="Lapidus A."/>
            <person name="Lucas S."/>
            <person name="Nolan M."/>
            <person name="Glavina Del Rio T."/>
            <person name="Cheng J.F."/>
            <person name="Bruce D."/>
            <person name="Goodwin L."/>
            <person name="Pitluck S."/>
            <person name="Liolios K."/>
            <person name="Ivanova N."/>
            <person name="Mikhailova N."/>
            <person name="Pati A."/>
            <person name="Chen A."/>
            <person name="Palaniappan K."/>
            <person name="Land M."/>
            <person name="Hauser L."/>
            <person name="Chang Y.J."/>
            <person name="Jeffries C.D."/>
            <person name="Rohde M."/>
            <person name="Spring S."/>
            <person name="Goker M."/>
            <person name="Wirth R."/>
            <person name="Woyke T."/>
            <person name="Bristow J."/>
            <person name="Eisen J.A."/>
            <person name="Markowitz V."/>
            <person name="Hugenholtz P."/>
            <person name="Klenk H.P."/>
            <person name="Kyrpides N.C."/>
        </authorList>
    </citation>
    <scope>NUCLEOTIDE SEQUENCE [LARGE SCALE GENOMIC DNA]</scope>
    <source>
        <strain evidence="2">DSM 14429 / JCM 11212 / NBRC 100878 / IC-017</strain>
    </source>
</reference>
<reference evidence="2" key="2">
    <citation type="journal article" date="2010" name="Stand. Genomic Sci.">
        <title>Complete genome sequence of Vulcanisaeta distributa type strain (IC-017T).</title>
        <authorList>
            <person name="Mavromatis K."/>
            <person name="Sikorski J."/>
            <person name="Pabst E."/>
            <person name="Teshima H."/>
            <person name="Lapidus A."/>
            <person name="Lucas S."/>
            <person name="Nolan M."/>
            <person name="Glavina Del Rio T."/>
            <person name="Cheng J."/>
            <person name="Bruce D."/>
            <person name="Goodwin L."/>
            <person name="Pitluck S."/>
            <person name="Liolios K."/>
            <person name="Ivanova N."/>
            <person name="Mikhailova N."/>
            <person name="Pati A."/>
            <person name="Chen A."/>
            <person name="Palaniappan K."/>
            <person name="Land M."/>
            <person name="Hauser L."/>
            <person name="Chang Y."/>
            <person name="Jeffries C."/>
            <person name="Rohde M."/>
            <person name="Spring S."/>
            <person name="Goker M."/>
            <person name="Wirth R."/>
            <person name="Woyke T."/>
            <person name="Bristow J."/>
            <person name="Eisen J."/>
            <person name="Markowitz V."/>
            <person name="Hugenholtz P."/>
            <person name="Klenk H."/>
            <person name="Kyrpides N."/>
        </authorList>
    </citation>
    <scope>NUCLEOTIDE SEQUENCE [LARGE SCALE GENOMIC DNA]</scope>
    <source>
        <strain evidence="2">DSM 14429 / JCM 11212 / NBRC 100878 / IC-017</strain>
    </source>
</reference>
<proteinExistence type="predicted"/>